<name>A0ABP6QEU7_9ACTN</name>
<protein>
    <recommendedName>
        <fullName evidence="4">LigA protein</fullName>
    </recommendedName>
</protein>
<dbReference type="EMBL" id="BAAAUV010000014">
    <property type="protein sequence ID" value="GAA3225062.1"/>
    <property type="molecule type" value="Genomic_DNA"/>
</dbReference>
<comment type="caution">
    <text evidence="2">The sequence shown here is derived from an EMBL/GenBank/DDBJ whole genome shotgun (WGS) entry which is preliminary data.</text>
</comment>
<keyword evidence="3" id="KW-1185">Reference proteome</keyword>
<sequence length="297" mass="31216">MTTEEQVRRAFAAKSEQIPDIAGVLSGYRRRARRATALRRTAAAAASVAAVVALGAVLAPGDGAPRTLKSPTPHSSVWIPDGQVLDSSTAASDGFAEWTWASSPDGSGDTTTITMGDRGDLPGKTTPTDLDGVRAGLLRDGDTCSLLWRAESVQLIVEARLRTGDPCASARRTALSIRTVPPAPLIPDPLREKWHPADALRTRSVQLSRERCAASVGYEKRGGADIVAAVLTRTPPALSGEHTTIQGHPAVVSRTPRPMIAIDLQNGWTLVVSGGNATTVTRFAENLHVASLPACAP</sequence>
<gene>
    <name evidence="2" type="ORF">GCM10010468_52510</name>
</gene>
<evidence type="ECO:0000313" key="2">
    <source>
        <dbReference type="EMBL" id="GAA3225062.1"/>
    </source>
</evidence>
<dbReference type="RefSeq" id="WP_344833187.1">
    <property type="nucleotide sequence ID" value="NZ_BAAAUV010000014.1"/>
</dbReference>
<proteinExistence type="predicted"/>
<evidence type="ECO:0008006" key="4">
    <source>
        <dbReference type="Google" id="ProtNLM"/>
    </source>
</evidence>
<keyword evidence="1" id="KW-1133">Transmembrane helix</keyword>
<organism evidence="2 3">
    <name type="scientific">Actinocorallia longicatena</name>
    <dbReference type="NCBI Taxonomy" id="111803"/>
    <lineage>
        <taxon>Bacteria</taxon>
        <taxon>Bacillati</taxon>
        <taxon>Actinomycetota</taxon>
        <taxon>Actinomycetes</taxon>
        <taxon>Streptosporangiales</taxon>
        <taxon>Thermomonosporaceae</taxon>
        <taxon>Actinocorallia</taxon>
    </lineage>
</organism>
<evidence type="ECO:0000256" key="1">
    <source>
        <dbReference type="SAM" id="Phobius"/>
    </source>
</evidence>
<keyword evidence="1" id="KW-0812">Transmembrane</keyword>
<evidence type="ECO:0000313" key="3">
    <source>
        <dbReference type="Proteomes" id="UP001501237"/>
    </source>
</evidence>
<reference evidence="3" key="1">
    <citation type="journal article" date="2019" name="Int. J. Syst. Evol. Microbiol.">
        <title>The Global Catalogue of Microorganisms (GCM) 10K type strain sequencing project: providing services to taxonomists for standard genome sequencing and annotation.</title>
        <authorList>
            <consortium name="The Broad Institute Genomics Platform"/>
            <consortium name="The Broad Institute Genome Sequencing Center for Infectious Disease"/>
            <person name="Wu L."/>
            <person name="Ma J."/>
        </authorList>
    </citation>
    <scope>NUCLEOTIDE SEQUENCE [LARGE SCALE GENOMIC DNA]</scope>
    <source>
        <strain evidence="3">JCM 9377</strain>
    </source>
</reference>
<feature type="transmembrane region" description="Helical" evidence="1">
    <location>
        <begin position="37"/>
        <end position="59"/>
    </location>
</feature>
<dbReference type="Proteomes" id="UP001501237">
    <property type="component" value="Unassembled WGS sequence"/>
</dbReference>
<accession>A0ABP6QEU7</accession>
<keyword evidence="1" id="KW-0472">Membrane</keyword>